<gene>
    <name evidence="4" type="ORF">HCI99_17475</name>
</gene>
<dbReference type="GO" id="GO:0043565">
    <property type="term" value="F:sequence-specific DNA binding"/>
    <property type="evidence" value="ECO:0007669"/>
    <property type="project" value="InterPro"/>
</dbReference>
<evidence type="ECO:0000259" key="3">
    <source>
        <dbReference type="Pfam" id="PF13518"/>
    </source>
</evidence>
<dbReference type="InterPro" id="IPR052057">
    <property type="entry name" value="IS150/IS1296_orfA-like"/>
</dbReference>
<evidence type="ECO:0000313" key="5">
    <source>
        <dbReference type="Proteomes" id="UP000533953"/>
    </source>
</evidence>
<feature type="coiled-coil region" evidence="2">
    <location>
        <begin position="194"/>
        <end position="224"/>
    </location>
</feature>
<name>A0A7X1CDK5_9LIST</name>
<dbReference type="Proteomes" id="UP000533953">
    <property type="component" value="Unassembled WGS sequence"/>
</dbReference>
<comment type="similarity">
    <text evidence="1">Belongs to the IS150/IS1296 orfA family.</text>
</comment>
<evidence type="ECO:0000313" key="4">
    <source>
        <dbReference type="EMBL" id="MBC1493606.1"/>
    </source>
</evidence>
<dbReference type="PANTHER" id="PTHR33795">
    <property type="entry name" value="INSERTION ELEMENT IS150 PROTEIN INSJ"/>
    <property type="match status" value="1"/>
</dbReference>
<dbReference type="InterPro" id="IPR010921">
    <property type="entry name" value="Trp_repressor/repl_initiator"/>
</dbReference>
<dbReference type="EMBL" id="JAASTX010000049">
    <property type="protein sequence ID" value="MBC1493606.1"/>
    <property type="molecule type" value="Genomic_DNA"/>
</dbReference>
<dbReference type="PANTHER" id="PTHR33795:SF1">
    <property type="entry name" value="INSERTION ELEMENT IS150 PROTEIN INSJ"/>
    <property type="match status" value="1"/>
</dbReference>
<dbReference type="InterPro" id="IPR055247">
    <property type="entry name" value="InsJ-like_HTH"/>
</dbReference>
<dbReference type="AlphaFoldDB" id="A0A7X1CDK5"/>
<dbReference type="Pfam" id="PF13518">
    <property type="entry name" value="HTH_28"/>
    <property type="match status" value="2"/>
</dbReference>
<reference evidence="4 5" key="1">
    <citation type="submission" date="2020-03" db="EMBL/GenBank/DDBJ databases">
        <title>Soil Listeria distribution.</title>
        <authorList>
            <person name="Liao J."/>
            <person name="Wiedmann M."/>
        </authorList>
    </citation>
    <scope>NUCLEOTIDE SEQUENCE [LARGE SCALE GENOMIC DNA]</scope>
    <source>
        <strain evidence="4 5">FSL L7-1547</strain>
    </source>
</reference>
<feature type="domain" description="Insertion element IS150 protein InsJ-like helix-turn-helix" evidence="3">
    <location>
        <begin position="11"/>
        <end position="62"/>
    </location>
</feature>
<evidence type="ECO:0000256" key="1">
    <source>
        <dbReference type="ARBA" id="ARBA00038232"/>
    </source>
</evidence>
<dbReference type="InterPro" id="IPR036388">
    <property type="entry name" value="WH-like_DNA-bd_sf"/>
</dbReference>
<proteinExistence type="inferred from homology"/>
<evidence type="ECO:0000256" key="2">
    <source>
        <dbReference type="SAM" id="Coils"/>
    </source>
</evidence>
<organism evidence="4 5">
    <name type="scientific">Listeria booriae</name>
    <dbReference type="NCBI Taxonomy" id="1552123"/>
    <lineage>
        <taxon>Bacteria</taxon>
        <taxon>Bacillati</taxon>
        <taxon>Bacillota</taxon>
        <taxon>Bacilli</taxon>
        <taxon>Bacillales</taxon>
        <taxon>Listeriaceae</taxon>
        <taxon>Listeria</taxon>
    </lineage>
</organism>
<dbReference type="RefSeq" id="WP_185402812.1">
    <property type="nucleotide sequence ID" value="NZ_JAARRO010000020.1"/>
</dbReference>
<dbReference type="SUPFAM" id="SSF48295">
    <property type="entry name" value="TrpR-like"/>
    <property type="match status" value="3"/>
</dbReference>
<dbReference type="Gene3D" id="1.10.10.10">
    <property type="entry name" value="Winged helix-like DNA-binding domain superfamily/Winged helix DNA-binding domain"/>
    <property type="match status" value="2"/>
</dbReference>
<protein>
    <submittedName>
        <fullName evidence="4">Helix-turn-helix domain-containing protein</fullName>
    </submittedName>
</protein>
<feature type="domain" description="Insertion element IS150 protein InsJ-like helix-turn-helix" evidence="3">
    <location>
        <begin position="134"/>
        <end position="186"/>
    </location>
</feature>
<comment type="caution">
    <text evidence="4">The sequence shown here is derived from an EMBL/GenBank/DDBJ whole genome shotgun (WGS) entry which is preliminary data.</text>
</comment>
<accession>A0A7X1CDK5</accession>
<sequence length="232" mass="27279">MSKRTRFSVEEKYEAVKKCLQGEISITSMSKQLGIQFETIKTWIVRWEHNGLQGLKEKHTNKKYSDALKRKAVEARLVSKDTIQEVLRTYQISSTSVLNQWISKYTNGEVSKLTNPSRGKSNMYYPGRKTTFKERLEIAQFTIAHEKNYQLAIETYQVSYNQVYSWVQKYQALGEDALQDRRGRSKPKEELTEAEILTLRIKELEAQNERLEIENAIAKKLQEIEQKYQDFH</sequence>
<keyword evidence="2" id="KW-0175">Coiled coil</keyword>